<keyword evidence="2" id="KW-0808">Transferase</keyword>
<sequence>MNMERRPGDSVTKPSRRLLAAFALYLRWYIGRHFHALRIAHSERFPRSVQGPTIIYLNHPSWWDPLTCIMVSRYFLPLASHYAPMDESALARYGFFGRLGLFPVELNSPRGARQFLRSSAKILSTPNSVLWLTPQGHFTDPRPRPLVLKTGLASLLSRFPSATLIPLAIEYTYWDERLPEILLNIGLPLRASDSLSKTSECNAVLAASLSAAQDELARLAITRDAGHFEALLEGGAGVGAFYDLWQRFRAGSRGERYQAEHGSIHRS</sequence>
<dbReference type="SMART" id="SM00563">
    <property type="entry name" value="PlsC"/>
    <property type="match status" value="1"/>
</dbReference>
<keyword evidence="2" id="KW-0012">Acyltransferase</keyword>
<dbReference type="EMBL" id="CP030840">
    <property type="protein sequence ID" value="AXC12956.1"/>
    <property type="molecule type" value="Genomic_DNA"/>
</dbReference>
<feature type="domain" description="Phospholipid/glycerol acyltransferase" evidence="1">
    <location>
        <begin position="53"/>
        <end position="172"/>
    </location>
</feature>
<dbReference type="CDD" id="cd06551">
    <property type="entry name" value="LPLAT"/>
    <property type="match status" value="1"/>
</dbReference>
<dbReference type="AlphaFoldDB" id="A0A2Z5G358"/>
<accession>A0A2Z5G358</accession>
<dbReference type="InterPro" id="IPR002123">
    <property type="entry name" value="Plipid/glycerol_acylTrfase"/>
</dbReference>
<evidence type="ECO:0000313" key="3">
    <source>
        <dbReference type="Proteomes" id="UP000253606"/>
    </source>
</evidence>
<keyword evidence="3" id="KW-1185">Reference proteome</keyword>
<dbReference type="Proteomes" id="UP000253606">
    <property type="component" value="Chromosome"/>
</dbReference>
<evidence type="ECO:0000259" key="1">
    <source>
        <dbReference type="SMART" id="SM00563"/>
    </source>
</evidence>
<name>A0A2Z5G358_9BACT</name>
<dbReference type="SUPFAM" id="SSF69593">
    <property type="entry name" value="Glycerol-3-phosphate (1)-acyltransferase"/>
    <property type="match status" value="1"/>
</dbReference>
<dbReference type="KEGG" id="abas:ACPOL_3675"/>
<protein>
    <submittedName>
        <fullName evidence="2">Phospholipid/glycerol acyltransferase</fullName>
    </submittedName>
</protein>
<proteinExistence type="predicted"/>
<dbReference type="GO" id="GO:0016746">
    <property type="term" value="F:acyltransferase activity"/>
    <property type="evidence" value="ECO:0007669"/>
    <property type="project" value="UniProtKB-KW"/>
</dbReference>
<gene>
    <name evidence="2" type="ORF">ACPOL_3675</name>
</gene>
<evidence type="ECO:0000313" key="2">
    <source>
        <dbReference type="EMBL" id="AXC12956.1"/>
    </source>
</evidence>
<reference evidence="2 3" key="1">
    <citation type="journal article" date="2018" name="Front. Microbiol.">
        <title>Hydrolytic Capabilities as a Key to Environmental Success: Chitinolytic and Cellulolytic Acidobacteria From Acidic Sub-arctic Soils and Boreal Peatlands.</title>
        <authorList>
            <person name="Belova S.E."/>
            <person name="Ravin N.V."/>
            <person name="Pankratov T.A."/>
            <person name="Rakitin A.L."/>
            <person name="Ivanova A.A."/>
            <person name="Beletsky A.V."/>
            <person name="Mardanov A.V."/>
            <person name="Sinninghe Damste J.S."/>
            <person name="Dedysh S.N."/>
        </authorList>
    </citation>
    <scope>NUCLEOTIDE SEQUENCE [LARGE SCALE GENOMIC DNA]</scope>
    <source>
        <strain evidence="2 3">SBC82</strain>
    </source>
</reference>
<organism evidence="2 3">
    <name type="scientific">Acidisarcina polymorpha</name>
    <dbReference type="NCBI Taxonomy" id="2211140"/>
    <lineage>
        <taxon>Bacteria</taxon>
        <taxon>Pseudomonadati</taxon>
        <taxon>Acidobacteriota</taxon>
        <taxon>Terriglobia</taxon>
        <taxon>Terriglobales</taxon>
        <taxon>Acidobacteriaceae</taxon>
        <taxon>Acidisarcina</taxon>
    </lineage>
</organism>